<dbReference type="OrthoDB" id="37297at2759"/>
<evidence type="ECO:0000313" key="2">
    <source>
        <dbReference type="Proteomes" id="UP000249723"/>
    </source>
</evidence>
<protein>
    <submittedName>
        <fullName evidence="1">BZ3500_MvSof-1268-A1-R1_Chr1-3g01848 protein</fullName>
    </submittedName>
</protein>
<dbReference type="EMBL" id="FMWP01000014">
    <property type="protein sequence ID" value="SCZ90219.1"/>
    <property type="molecule type" value="Genomic_DNA"/>
</dbReference>
<organism evidence="1 2">
    <name type="scientific">Microbotryum saponariae</name>
    <dbReference type="NCBI Taxonomy" id="289078"/>
    <lineage>
        <taxon>Eukaryota</taxon>
        <taxon>Fungi</taxon>
        <taxon>Dikarya</taxon>
        <taxon>Basidiomycota</taxon>
        <taxon>Pucciniomycotina</taxon>
        <taxon>Microbotryomycetes</taxon>
        <taxon>Microbotryales</taxon>
        <taxon>Microbotryaceae</taxon>
        <taxon>Microbotryum</taxon>
    </lineage>
</organism>
<dbReference type="Proteomes" id="UP000249723">
    <property type="component" value="Unassembled WGS sequence"/>
</dbReference>
<dbReference type="Gene3D" id="3.40.30.10">
    <property type="entry name" value="Glutaredoxin"/>
    <property type="match status" value="1"/>
</dbReference>
<proteinExistence type="predicted"/>
<sequence length="97" mass="10709">MYIANGATVPAARAPLQRLKPAQHSCPLPDSTMALPPQFATHRIGSPSAAHTLELYLDLICPFSQKQLKGVRDHLIPRIEAGELPLQIILRQVPQPW</sequence>
<evidence type="ECO:0000313" key="1">
    <source>
        <dbReference type="EMBL" id="SCZ90219.1"/>
    </source>
</evidence>
<dbReference type="STRING" id="289078.A0A2X0KBL9"/>
<keyword evidence="2" id="KW-1185">Reference proteome</keyword>
<reference evidence="2" key="1">
    <citation type="submission" date="2016-10" db="EMBL/GenBank/DDBJ databases">
        <authorList>
            <person name="Jeantristanb JTB J.-T."/>
            <person name="Ricardo R."/>
        </authorList>
    </citation>
    <scope>NUCLEOTIDE SEQUENCE [LARGE SCALE GENOMIC DNA]</scope>
</reference>
<dbReference type="AlphaFoldDB" id="A0A2X0KBL9"/>
<gene>
    <name evidence="1" type="ORF">BZ3500_MVSOF-1268-A1-R1_CHR1-3G01848</name>
</gene>
<name>A0A2X0KBL9_9BASI</name>
<accession>A0A2X0KBL9</accession>